<dbReference type="OrthoDB" id="5376140at2759"/>
<reference evidence="3 4" key="1">
    <citation type="submission" date="2016-04" db="EMBL/GenBank/DDBJ databases">
        <title>A degradative enzymes factory behind the ericoid mycorrhizal symbiosis.</title>
        <authorList>
            <consortium name="DOE Joint Genome Institute"/>
            <person name="Martino E."/>
            <person name="Morin E."/>
            <person name="Grelet G."/>
            <person name="Kuo A."/>
            <person name="Kohler A."/>
            <person name="Daghino S."/>
            <person name="Barry K."/>
            <person name="Choi C."/>
            <person name="Cichocki N."/>
            <person name="Clum A."/>
            <person name="Copeland A."/>
            <person name="Hainaut M."/>
            <person name="Haridas S."/>
            <person name="Labutti K."/>
            <person name="Lindquist E."/>
            <person name="Lipzen A."/>
            <person name="Khouja H.-R."/>
            <person name="Murat C."/>
            <person name="Ohm R."/>
            <person name="Olson A."/>
            <person name="Spatafora J."/>
            <person name="Veneault-Fourrey C."/>
            <person name="Henrissat B."/>
            <person name="Grigoriev I."/>
            <person name="Martin F."/>
            <person name="Perotto S."/>
        </authorList>
    </citation>
    <scope>NUCLEOTIDE SEQUENCE [LARGE SCALE GENOMIC DNA]</scope>
    <source>
        <strain evidence="3 4">E</strain>
    </source>
</reference>
<feature type="region of interest" description="Disordered" evidence="2">
    <location>
        <begin position="670"/>
        <end position="730"/>
    </location>
</feature>
<protein>
    <submittedName>
        <fullName evidence="3">Uncharacterized protein</fullName>
    </submittedName>
</protein>
<gene>
    <name evidence="3" type="ORF">K444DRAFT_620457</name>
</gene>
<dbReference type="InParanoid" id="A0A2J6SKQ5"/>
<proteinExistence type="predicted"/>
<feature type="region of interest" description="Disordered" evidence="2">
    <location>
        <begin position="97"/>
        <end position="121"/>
    </location>
</feature>
<feature type="compositionally biased region" description="Polar residues" evidence="2">
    <location>
        <begin position="99"/>
        <end position="112"/>
    </location>
</feature>
<evidence type="ECO:0000313" key="3">
    <source>
        <dbReference type="EMBL" id="PMD51333.1"/>
    </source>
</evidence>
<dbReference type="GeneID" id="36589788"/>
<name>A0A2J6SKQ5_9HELO</name>
<sequence>MPGPSILGWTRMSESCLAPDTTNKPTNLLSTPSIFAAFDLKLLLTRIRLRETSMSQYSTKTEVRSVAKLNPRVIAKAMCQSGDPQRHSESLRKIGRMQLSKQTNSDRPNVRSSLKDSIRTTSTQPRVRYEASNFYWAFKFGGHRKRQLYCSLAPMAENKIKKLRERQKKRMAAGATRELQSNIWEDMTVKIGLIQGIGEKVKKEDFLSWVAVSLDLDQPSKTIETRHGCLILDEEFAGRIYLKSLLLKGKSFEKPLKFGYNFYRGSVERDRTSLKKTGQEARILAEIWADAIRLHERDTIDKYVELLREDETADVNKVEEFISEFTAKKVWSRLLEQDPERGCFYHDTRNGDKDAEIIRNSLKREPIQLPTPLWESLRKFKIVRAPREQQCHLLHNAPVAEDNRSPYSAGVWRALRAALALDVKTKDLKVVFKNGATTDFDLILFESTLEINNKWLDFKQSHSKTACWLSRQSNDESSTMSHFSCDHIALTLYELVLEEVMKDPGFAHRESSESKATLCQKVSENLRHMPMMIETCLGGPGEIIVSWIGRDGGMVSRVYGLNPKLEITLHQESSCALKRGDLLRSNPEPATPSVEVNPLGSPRCGCPSMVVPQKDLKVTFPGLDPQEEYFPMISREDPQAFFGLAPKSLQPRAPLSKSLSIQTRVEQSINSALRRNSPPNVEIDNGNLYDADNSDGEIMQLDSPIPRPSSRSSVSGPENQTNDVLRNTPPRTIAPYRAQMREELQDLRTETKSQQQQLAVKDQEIAKLAADLESKTQQLARSETIILRLREEIRNAERDLEAANARIEDLTIKDQGATGSIEALRVKIQESQE</sequence>
<dbReference type="AlphaFoldDB" id="A0A2J6SKQ5"/>
<evidence type="ECO:0000256" key="2">
    <source>
        <dbReference type="SAM" id="MobiDB-lite"/>
    </source>
</evidence>
<keyword evidence="1" id="KW-0175">Coiled coil</keyword>
<dbReference type="Proteomes" id="UP000235371">
    <property type="component" value="Unassembled WGS sequence"/>
</dbReference>
<feature type="compositionally biased region" description="Low complexity" evidence="2">
    <location>
        <begin position="708"/>
        <end position="717"/>
    </location>
</feature>
<feature type="coiled-coil region" evidence="1">
    <location>
        <begin position="737"/>
        <end position="813"/>
    </location>
</feature>
<evidence type="ECO:0000313" key="4">
    <source>
        <dbReference type="Proteomes" id="UP000235371"/>
    </source>
</evidence>
<organism evidence="3 4">
    <name type="scientific">Hyaloscypha bicolor E</name>
    <dbReference type="NCBI Taxonomy" id="1095630"/>
    <lineage>
        <taxon>Eukaryota</taxon>
        <taxon>Fungi</taxon>
        <taxon>Dikarya</taxon>
        <taxon>Ascomycota</taxon>
        <taxon>Pezizomycotina</taxon>
        <taxon>Leotiomycetes</taxon>
        <taxon>Helotiales</taxon>
        <taxon>Hyaloscyphaceae</taxon>
        <taxon>Hyaloscypha</taxon>
        <taxon>Hyaloscypha bicolor</taxon>
    </lineage>
</organism>
<feature type="compositionally biased region" description="Polar residues" evidence="2">
    <location>
        <begin position="670"/>
        <end position="679"/>
    </location>
</feature>
<keyword evidence="4" id="KW-1185">Reference proteome</keyword>
<evidence type="ECO:0000256" key="1">
    <source>
        <dbReference type="SAM" id="Coils"/>
    </source>
</evidence>
<dbReference type="EMBL" id="KZ613912">
    <property type="protein sequence ID" value="PMD51333.1"/>
    <property type="molecule type" value="Genomic_DNA"/>
</dbReference>
<dbReference type="RefSeq" id="XP_024728237.1">
    <property type="nucleotide sequence ID" value="XM_024881711.1"/>
</dbReference>
<accession>A0A2J6SKQ5</accession>